<dbReference type="Proteomes" id="UP000886653">
    <property type="component" value="Unassembled WGS sequence"/>
</dbReference>
<accession>A0A9P6T837</accession>
<sequence>ITVMATIDPRLSSNYRPGLTINPQIIQADHYLKNVYIRSNLIEHPNQPGIRLELQITLSDSLSCAPLEDALVEIWGPDSHGVFERDIDQSGCSHSSSLRGAFETNSEGVARFYTIFPGPQDRRPPHLNAVIRTDWYEHNLNHTLDSDASWPISSIGQVFFPDHINSEVLNRSDYQSFQVFLIRPIFFFGGGGIMILGRPIRNQSDPIYRAQSDVWQAHAQLSSSNLTNVVR</sequence>
<dbReference type="GO" id="GO:0008199">
    <property type="term" value="F:ferric iron binding"/>
    <property type="evidence" value="ECO:0007669"/>
    <property type="project" value="InterPro"/>
</dbReference>
<evidence type="ECO:0000313" key="2">
    <source>
        <dbReference type="EMBL" id="KAG0142134.1"/>
    </source>
</evidence>
<dbReference type="PANTHER" id="PTHR34315">
    <property type="match status" value="1"/>
</dbReference>
<evidence type="ECO:0000259" key="1">
    <source>
        <dbReference type="Pfam" id="PF00775"/>
    </source>
</evidence>
<feature type="non-terminal residue" evidence="2">
    <location>
        <position position="231"/>
    </location>
</feature>
<dbReference type="PANTHER" id="PTHR34315:SF1">
    <property type="entry name" value="INTRADIOL RING-CLEAVAGE DIOXYGENASES DOMAIN-CONTAINING PROTEIN-RELATED"/>
    <property type="match status" value="1"/>
</dbReference>
<dbReference type="EMBL" id="MU167359">
    <property type="protein sequence ID" value="KAG0142134.1"/>
    <property type="molecule type" value="Genomic_DNA"/>
</dbReference>
<dbReference type="Gene3D" id="2.60.130.10">
    <property type="entry name" value="Aromatic compound dioxygenase"/>
    <property type="match status" value="1"/>
</dbReference>
<dbReference type="InterPro" id="IPR015889">
    <property type="entry name" value="Intradiol_dOase_core"/>
</dbReference>
<proteinExistence type="predicted"/>
<dbReference type="InterPro" id="IPR000627">
    <property type="entry name" value="Intradiol_dOase_C"/>
</dbReference>
<dbReference type="SUPFAM" id="SSF49482">
    <property type="entry name" value="Aromatic compound dioxygenase"/>
    <property type="match status" value="1"/>
</dbReference>
<dbReference type="GO" id="GO:0016702">
    <property type="term" value="F:oxidoreductase activity, acting on single donors with incorporation of molecular oxygen, incorporation of two atoms of oxygen"/>
    <property type="evidence" value="ECO:0007669"/>
    <property type="project" value="InterPro"/>
</dbReference>
<name>A0A9P6T837_9BASI</name>
<evidence type="ECO:0000313" key="3">
    <source>
        <dbReference type="Proteomes" id="UP000886653"/>
    </source>
</evidence>
<reference evidence="2" key="1">
    <citation type="submission" date="2013-11" db="EMBL/GenBank/DDBJ databases">
        <title>Genome sequence of the fusiform rust pathogen reveals effectors for host alternation and coevolution with pine.</title>
        <authorList>
            <consortium name="DOE Joint Genome Institute"/>
            <person name="Smith K."/>
            <person name="Pendleton A."/>
            <person name="Kubisiak T."/>
            <person name="Anderson C."/>
            <person name="Salamov A."/>
            <person name="Aerts A."/>
            <person name="Riley R."/>
            <person name="Clum A."/>
            <person name="Lindquist E."/>
            <person name="Ence D."/>
            <person name="Campbell M."/>
            <person name="Kronenberg Z."/>
            <person name="Feau N."/>
            <person name="Dhillon B."/>
            <person name="Hamelin R."/>
            <person name="Burleigh J."/>
            <person name="Smith J."/>
            <person name="Yandell M."/>
            <person name="Nelson C."/>
            <person name="Grigoriev I."/>
            <person name="Davis J."/>
        </authorList>
    </citation>
    <scope>NUCLEOTIDE SEQUENCE</scope>
    <source>
        <strain evidence="2">G11</strain>
    </source>
</reference>
<protein>
    <recommendedName>
        <fullName evidence="1">Intradiol ring-cleavage dioxygenases domain-containing protein</fullName>
    </recommendedName>
</protein>
<comment type="caution">
    <text evidence="2">The sequence shown here is derived from an EMBL/GenBank/DDBJ whole genome shotgun (WGS) entry which is preliminary data.</text>
</comment>
<gene>
    <name evidence="2" type="ORF">CROQUDRAFT_32684</name>
</gene>
<dbReference type="Pfam" id="PF00775">
    <property type="entry name" value="Dioxygenase_C"/>
    <property type="match status" value="1"/>
</dbReference>
<feature type="domain" description="Intradiol ring-cleavage dioxygenases" evidence="1">
    <location>
        <begin position="45"/>
        <end position="124"/>
    </location>
</feature>
<keyword evidence="3" id="KW-1185">Reference proteome</keyword>
<dbReference type="OrthoDB" id="121380at2759"/>
<dbReference type="AlphaFoldDB" id="A0A9P6T837"/>
<feature type="non-terminal residue" evidence="2">
    <location>
        <position position="1"/>
    </location>
</feature>
<organism evidence="2 3">
    <name type="scientific">Cronartium quercuum f. sp. fusiforme G11</name>
    <dbReference type="NCBI Taxonomy" id="708437"/>
    <lineage>
        <taxon>Eukaryota</taxon>
        <taxon>Fungi</taxon>
        <taxon>Dikarya</taxon>
        <taxon>Basidiomycota</taxon>
        <taxon>Pucciniomycotina</taxon>
        <taxon>Pucciniomycetes</taxon>
        <taxon>Pucciniales</taxon>
        <taxon>Coleosporiaceae</taxon>
        <taxon>Cronartium</taxon>
    </lineage>
</organism>